<evidence type="ECO:0000256" key="8">
    <source>
        <dbReference type="ARBA" id="ARBA00023002"/>
    </source>
</evidence>
<evidence type="ECO:0000256" key="3">
    <source>
        <dbReference type="ARBA" id="ARBA00010617"/>
    </source>
</evidence>
<evidence type="ECO:0000313" key="12">
    <source>
        <dbReference type="EMBL" id="CAA3016102.1"/>
    </source>
</evidence>
<keyword evidence="13" id="KW-1185">Reference proteome</keyword>
<dbReference type="InterPro" id="IPR036396">
    <property type="entry name" value="Cyt_P450_sf"/>
</dbReference>
<dbReference type="Gramene" id="OE9A084700T1">
    <property type="protein sequence ID" value="OE9A084700C1"/>
    <property type="gene ID" value="OE9A084700"/>
</dbReference>
<dbReference type="Proteomes" id="UP000594638">
    <property type="component" value="Unassembled WGS sequence"/>
</dbReference>
<dbReference type="AlphaFoldDB" id="A0A8S0UK79"/>
<dbReference type="GO" id="GO:0005506">
    <property type="term" value="F:iron ion binding"/>
    <property type="evidence" value="ECO:0007669"/>
    <property type="project" value="InterPro"/>
</dbReference>
<keyword evidence="11" id="KW-0472">Membrane</keyword>
<dbReference type="GO" id="GO:0016020">
    <property type="term" value="C:membrane"/>
    <property type="evidence" value="ECO:0007669"/>
    <property type="project" value="UniProtKB-SubCell"/>
</dbReference>
<keyword evidence="5" id="KW-0812">Transmembrane</keyword>
<keyword evidence="8" id="KW-0560">Oxidoreductase</keyword>
<dbReference type="SUPFAM" id="SSF48264">
    <property type="entry name" value="Cytochrome P450"/>
    <property type="match status" value="1"/>
</dbReference>
<sequence length="122" mass="13875">MIAAGKDITSISVGWAMAELIKNPKFRPERFLEEDFDMKGRDFRLLPFGVGRRVFLGAQLGINFVAFMLGHLLHHCHWALPIGMTAEEIDVRENPGQVTYMRTPLQVVPTPRLPADLYKRVV</sequence>
<dbReference type="GO" id="GO:0020037">
    <property type="term" value="F:heme binding"/>
    <property type="evidence" value="ECO:0007669"/>
    <property type="project" value="InterPro"/>
</dbReference>
<dbReference type="PANTHER" id="PTHR47944:SF10">
    <property type="entry name" value="CYTOCHROME P450 98A9"/>
    <property type="match status" value="1"/>
</dbReference>
<protein>
    <submittedName>
        <fullName evidence="12">Coumarate 3-hydroxylase, partial</fullName>
    </submittedName>
</protein>
<reference evidence="12 13" key="1">
    <citation type="submission" date="2019-12" db="EMBL/GenBank/DDBJ databases">
        <authorList>
            <person name="Alioto T."/>
            <person name="Alioto T."/>
            <person name="Gomez Garrido J."/>
        </authorList>
    </citation>
    <scope>NUCLEOTIDE SEQUENCE [LARGE SCALE GENOMIC DNA]</scope>
</reference>
<dbReference type="Gene3D" id="1.10.630.10">
    <property type="entry name" value="Cytochrome P450"/>
    <property type="match status" value="1"/>
</dbReference>
<keyword evidence="9" id="KW-0408">Iron</keyword>
<keyword evidence="6" id="KW-0479">Metal-binding</keyword>
<dbReference type="PANTHER" id="PTHR47944">
    <property type="entry name" value="CYTOCHROME P450 98A9"/>
    <property type="match status" value="1"/>
</dbReference>
<evidence type="ECO:0000256" key="7">
    <source>
        <dbReference type="ARBA" id="ARBA00022989"/>
    </source>
</evidence>
<comment type="subcellular location">
    <subcellularLocation>
        <location evidence="2">Membrane</location>
        <topology evidence="2">Single-pass membrane protein</topology>
    </subcellularLocation>
</comment>
<evidence type="ECO:0000256" key="6">
    <source>
        <dbReference type="ARBA" id="ARBA00022723"/>
    </source>
</evidence>
<keyword evidence="4" id="KW-0349">Heme</keyword>
<evidence type="ECO:0000256" key="5">
    <source>
        <dbReference type="ARBA" id="ARBA00022692"/>
    </source>
</evidence>
<name>A0A8S0UK79_OLEEU</name>
<dbReference type="EMBL" id="CACTIH010007592">
    <property type="protein sequence ID" value="CAA3016102.1"/>
    <property type="molecule type" value="Genomic_DNA"/>
</dbReference>
<evidence type="ECO:0000256" key="10">
    <source>
        <dbReference type="ARBA" id="ARBA00023033"/>
    </source>
</evidence>
<dbReference type="OrthoDB" id="2789670at2759"/>
<evidence type="ECO:0000256" key="9">
    <source>
        <dbReference type="ARBA" id="ARBA00023004"/>
    </source>
</evidence>
<keyword evidence="10" id="KW-0503">Monooxygenase</keyword>
<evidence type="ECO:0000313" key="13">
    <source>
        <dbReference type="Proteomes" id="UP000594638"/>
    </source>
</evidence>
<comment type="cofactor">
    <cofactor evidence="1">
        <name>heme</name>
        <dbReference type="ChEBI" id="CHEBI:30413"/>
    </cofactor>
</comment>
<comment type="caution">
    <text evidence="12">The sequence shown here is derived from an EMBL/GenBank/DDBJ whole genome shotgun (WGS) entry which is preliminary data.</text>
</comment>
<gene>
    <name evidence="12" type="ORF">OLEA9_A084700</name>
</gene>
<accession>A0A8S0UK79</accession>
<proteinExistence type="inferred from homology"/>
<dbReference type="InterPro" id="IPR001128">
    <property type="entry name" value="Cyt_P450"/>
</dbReference>
<evidence type="ECO:0000256" key="11">
    <source>
        <dbReference type="ARBA" id="ARBA00023136"/>
    </source>
</evidence>
<dbReference type="GO" id="GO:0004497">
    <property type="term" value="F:monooxygenase activity"/>
    <property type="evidence" value="ECO:0007669"/>
    <property type="project" value="UniProtKB-KW"/>
</dbReference>
<comment type="similarity">
    <text evidence="3">Belongs to the cytochrome P450 family.</text>
</comment>
<dbReference type="Pfam" id="PF00067">
    <property type="entry name" value="p450"/>
    <property type="match status" value="1"/>
</dbReference>
<evidence type="ECO:0000256" key="1">
    <source>
        <dbReference type="ARBA" id="ARBA00001971"/>
    </source>
</evidence>
<dbReference type="GO" id="GO:0016705">
    <property type="term" value="F:oxidoreductase activity, acting on paired donors, with incorporation or reduction of molecular oxygen"/>
    <property type="evidence" value="ECO:0007669"/>
    <property type="project" value="InterPro"/>
</dbReference>
<evidence type="ECO:0000256" key="2">
    <source>
        <dbReference type="ARBA" id="ARBA00004167"/>
    </source>
</evidence>
<evidence type="ECO:0000256" key="4">
    <source>
        <dbReference type="ARBA" id="ARBA00022617"/>
    </source>
</evidence>
<organism evidence="12 13">
    <name type="scientific">Olea europaea subsp. europaea</name>
    <dbReference type="NCBI Taxonomy" id="158383"/>
    <lineage>
        <taxon>Eukaryota</taxon>
        <taxon>Viridiplantae</taxon>
        <taxon>Streptophyta</taxon>
        <taxon>Embryophyta</taxon>
        <taxon>Tracheophyta</taxon>
        <taxon>Spermatophyta</taxon>
        <taxon>Magnoliopsida</taxon>
        <taxon>eudicotyledons</taxon>
        <taxon>Gunneridae</taxon>
        <taxon>Pentapetalae</taxon>
        <taxon>asterids</taxon>
        <taxon>lamiids</taxon>
        <taxon>Lamiales</taxon>
        <taxon>Oleaceae</taxon>
        <taxon>Oleeae</taxon>
        <taxon>Olea</taxon>
    </lineage>
</organism>
<keyword evidence="7" id="KW-1133">Transmembrane helix</keyword>